<proteinExistence type="predicted"/>
<dbReference type="EMBL" id="GGEC01010081">
    <property type="protein sequence ID" value="MBW90564.1"/>
    <property type="molecule type" value="Transcribed_RNA"/>
</dbReference>
<keyword evidence="1" id="KW-0812">Transmembrane</keyword>
<sequence length="83" mass="9749">MGELYLSWRYSSVDDSRSLLSLVLVCCYRKCFAYFSFLFFFLLTFMGFCSLRIEHLLFRYSKGKMIKSIYSNCLATGALSAMW</sequence>
<protein>
    <submittedName>
        <fullName evidence="2">Uncharacterized protein</fullName>
    </submittedName>
</protein>
<keyword evidence="1" id="KW-0472">Membrane</keyword>
<keyword evidence="1" id="KW-1133">Transmembrane helix</keyword>
<reference evidence="2" key="1">
    <citation type="submission" date="2018-02" db="EMBL/GenBank/DDBJ databases">
        <title>Rhizophora mucronata_Transcriptome.</title>
        <authorList>
            <person name="Meera S.P."/>
            <person name="Sreeshan A."/>
            <person name="Augustine A."/>
        </authorList>
    </citation>
    <scope>NUCLEOTIDE SEQUENCE</scope>
    <source>
        <tissue evidence="2">Leaf</tissue>
    </source>
</reference>
<evidence type="ECO:0000256" key="1">
    <source>
        <dbReference type="SAM" id="Phobius"/>
    </source>
</evidence>
<name>A0A2P2JAQ0_RHIMU</name>
<accession>A0A2P2JAQ0</accession>
<organism evidence="2">
    <name type="scientific">Rhizophora mucronata</name>
    <name type="common">Asiatic mangrove</name>
    <dbReference type="NCBI Taxonomy" id="61149"/>
    <lineage>
        <taxon>Eukaryota</taxon>
        <taxon>Viridiplantae</taxon>
        <taxon>Streptophyta</taxon>
        <taxon>Embryophyta</taxon>
        <taxon>Tracheophyta</taxon>
        <taxon>Spermatophyta</taxon>
        <taxon>Magnoliopsida</taxon>
        <taxon>eudicotyledons</taxon>
        <taxon>Gunneridae</taxon>
        <taxon>Pentapetalae</taxon>
        <taxon>rosids</taxon>
        <taxon>fabids</taxon>
        <taxon>Malpighiales</taxon>
        <taxon>Rhizophoraceae</taxon>
        <taxon>Rhizophora</taxon>
    </lineage>
</organism>
<feature type="transmembrane region" description="Helical" evidence="1">
    <location>
        <begin position="32"/>
        <end position="53"/>
    </location>
</feature>
<evidence type="ECO:0000313" key="2">
    <source>
        <dbReference type="EMBL" id="MBW90564.1"/>
    </source>
</evidence>
<dbReference type="AlphaFoldDB" id="A0A2P2JAQ0"/>